<dbReference type="Pfam" id="PF20062">
    <property type="entry name" value="DUF6461"/>
    <property type="match status" value="1"/>
</dbReference>
<protein>
    <submittedName>
        <fullName evidence="1">Uncharacterized protein</fullName>
    </submittedName>
</protein>
<dbReference type="InterPro" id="IPR045592">
    <property type="entry name" value="DUF6461"/>
</dbReference>
<keyword evidence="2" id="KW-1185">Reference proteome</keyword>
<organism evidence="1 2">
    <name type="scientific">Micromonospora kangleipakensis</name>
    <dbReference type="NCBI Taxonomy" id="1077942"/>
    <lineage>
        <taxon>Bacteria</taxon>
        <taxon>Bacillati</taxon>
        <taxon>Actinomycetota</taxon>
        <taxon>Actinomycetes</taxon>
        <taxon>Micromonosporales</taxon>
        <taxon>Micromonosporaceae</taxon>
        <taxon>Micromonospora</taxon>
    </lineage>
</organism>
<proteinExistence type="predicted"/>
<dbReference type="EMBL" id="SHLD01000001">
    <property type="protein sequence ID" value="RZU76429.1"/>
    <property type="molecule type" value="Genomic_DNA"/>
</dbReference>
<comment type="caution">
    <text evidence="1">The sequence shown here is derived from an EMBL/GenBank/DDBJ whole genome shotgun (WGS) entry which is preliminary data.</text>
</comment>
<dbReference type="Proteomes" id="UP000294114">
    <property type="component" value="Unassembled WGS sequence"/>
</dbReference>
<evidence type="ECO:0000313" key="1">
    <source>
        <dbReference type="EMBL" id="RZU76429.1"/>
    </source>
</evidence>
<accession>A0A4Q8BGR1</accession>
<dbReference type="AlphaFoldDB" id="A0A4Q8BGR1"/>
<sequence length="203" mass="22232">MPVTLTATDYAWFPERFSALAEAYCLTLVERVSPVELLDRLDARERRVLTGVDALVEPAYGAWEDGGGDDAFVGVAAVGDWSLVVEPNGLLGVTEAVLTPLSRGRTVVSHFRNVNALNLFFWYVDGDLRLQFEPLFPDSRVGSDPDGLVEVMRRVGFDLDGDDYDRCDEAAFALAAHLTGVRFTADLLASAEYLCGTVRLPGR</sequence>
<reference evidence="1 2" key="1">
    <citation type="submission" date="2019-02" db="EMBL/GenBank/DDBJ databases">
        <title>Sequencing the genomes of 1000 actinobacteria strains.</title>
        <authorList>
            <person name="Klenk H.-P."/>
        </authorList>
    </citation>
    <scope>NUCLEOTIDE SEQUENCE [LARGE SCALE GENOMIC DNA]</scope>
    <source>
        <strain evidence="1 2">DSM 45612</strain>
    </source>
</reference>
<name>A0A4Q8BGR1_9ACTN</name>
<evidence type="ECO:0000313" key="2">
    <source>
        <dbReference type="Proteomes" id="UP000294114"/>
    </source>
</evidence>
<gene>
    <name evidence="1" type="ORF">EV384_5085</name>
</gene>